<organism evidence="2 3">
    <name type="scientific">Tupaia chinensis</name>
    <name type="common">Chinese tree shrew</name>
    <name type="synonym">Tupaia belangeri chinensis</name>
    <dbReference type="NCBI Taxonomy" id="246437"/>
    <lineage>
        <taxon>Eukaryota</taxon>
        <taxon>Metazoa</taxon>
        <taxon>Chordata</taxon>
        <taxon>Craniata</taxon>
        <taxon>Vertebrata</taxon>
        <taxon>Euteleostomi</taxon>
        <taxon>Mammalia</taxon>
        <taxon>Eutheria</taxon>
        <taxon>Euarchontoglires</taxon>
        <taxon>Scandentia</taxon>
        <taxon>Tupaiidae</taxon>
        <taxon>Tupaia</taxon>
    </lineage>
</organism>
<dbReference type="AlphaFoldDB" id="L9LC47"/>
<name>L9LC47_TUPCH</name>
<accession>L9LC47</accession>
<feature type="region of interest" description="Disordered" evidence="1">
    <location>
        <begin position="153"/>
        <end position="178"/>
    </location>
</feature>
<dbReference type="Proteomes" id="UP000011518">
    <property type="component" value="Unassembled WGS sequence"/>
</dbReference>
<dbReference type="EMBL" id="KB320407">
    <property type="protein sequence ID" value="ELW72481.1"/>
    <property type="molecule type" value="Genomic_DNA"/>
</dbReference>
<evidence type="ECO:0000313" key="3">
    <source>
        <dbReference type="Proteomes" id="UP000011518"/>
    </source>
</evidence>
<evidence type="ECO:0000313" key="2">
    <source>
        <dbReference type="EMBL" id="ELW72481.1"/>
    </source>
</evidence>
<gene>
    <name evidence="2" type="ORF">TREES_T100009664</name>
</gene>
<evidence type="ECO:0000256" key="1">
    <source>
        <dbReference type="SAM" id="MobiDB-lite"/>
    </source>
</evidence>
<keyword evidence="3" id="KW-1185">Reference proteome</keyword>
<reference evidence="3" key="1">
    <citation type="submission" date="2012-07" db="EMBL/GenBank/DDBJ databases">
        <title>Genome of the Chinese tree shrew, a rising model animal genetically related to primates.</title>
        <authorList>
            <person name="Zhang G."/>
            <person name="Fan Y."/>
            <person name="Yao Y."/>
            <person name="Huang Z."/>
        </authorList>
    </citation>
    <scope>NUCLEOTIDE SEQUENCE [LARGE SCALE GENOMIC DNA]</scope>
</reference>
<sequence>MSELSTRSGSERAGSARCRVSLRVFYLGFFEWTVTSRSLGEPAEHEGGSAVPVHPGTRCSRQMGEHARAMACAELGPKDRTAMCVKPHEAPAQLLNDGHISSGPHRNDHRQYYQLPHAVHAPYHPLPFLHLHTTASTAPSWSQHGTRFLLTSPHEGQGSPATWTALLPMDEGRGSKVE</sequence>
<protein>
    <submittedName>
        <fullName evidence="2">Uncharacterized protein</fullName>
    </submittedName>
</protein>
<proteinExistence type="predicted"/>
<reference evidence="3" key="2">
    <citation type="journal article" date="2013" name="Nat. Commun.">
        <title>Genome of the Chinese tree shrew.</title>
        <authorList>
            <person name="Fan Y."/>
            <person name="Huang Z.Y."/>
            <person name="Cao C.C."/>
            <person name="Chen C.S."/>
            <person name="Chen Y.X."/>
            <person name="Fan D.D."/>
            <person name="He J."/>
            <person name="Hou H.L."/>
            <person name="Hu L."/>
            <person name="Hu X.T."/>
            <person name="Jiang X.T."/>
            <person name="Lai R."/>
            <person name="Lang Y.S."/>
            <person name="Liang B."/>
            <person name="Liao S.G."/>
            <person name="Mu D."/>
            <person name="Ma Y.Y."/>
            <person name="Niu Y.Y."/>
            <person name="Sun X.Q."/>
            <person name="Xia J.Q."/>
            <person name="Xiao J."/>
            <person name="Xiong Z.Q."/>
            <person name="Xu L."/>
            <person name="Yang L."/>
            <person name="Zhang Y."/>
            <person name="Zhao W."/>
            <person name="Zhao X.D."/>
            <person name="Zheng Y.T."/>
            <person name="Zhou J.M."/>
            <person name="Zhu Y.B."/>
            <person name="Zhang G.J."/>
            <person name="Wang J."/>
            <person name="Yao Y.G."/>
        </authorList>
    </citation>
    <scope>NUCLEOTIDE SEQUENCE [LARGE SCALE GENOMIC DNA]</scope>
</reference>
<dbReference type="InParanoid" id="L9LC47"/>